<dbReference type="Gene3D" id="3.10.20.10">
    <property type="match status" value="1"/>
</dbReference>
<comment type="similarity">
    <text evidence="3">Belongs to the FdhD family.</text>
</comment>
<protein>
    <recommendedName>
        <fullName evidence="3">Sulfur carrier protein FdhD</fullName>
    </recommendedName>
</protein>
<dbReference type="PANTHER" id="PTHR30592">
    <property type="entry name" value="FORMATE DEHYDROGENASE"/>
    <property type="match status" value="1"/>
</dbReference>
<dbReference type="PANTHER" id="PTHR30592:SF1">
    <property type="entry name" value="SULFUR CARRIER PROTEIN FDHD"/>
    <property type="match status" value="1"/>
</dbReference>
<keyword evidence="1 3" id="KW-0963">Cytoplasm</keyword>
<dbReference type="Proteomes" id="UP001495147">
    <property type="component" value="Unassembled WGS sequence"/>
</dbReference>
<name>A0ABV0G325_9BURK</name>
<comment type="function">
    <text evidence="3">Required for formate dehydrogenase (FDH) activity. Acts as a sulfur carrier protein that transfers sulfur from IscS to the molybdenum cofactor prior to its insertion into FDH.</text>
</comment>
<dbReference type="InterPro" id="IPR016193">
    <property type="entry name" value="Cytidine_deaminase-like"/>
</dbReference>
<proteinExistence type="inferred from homology"/>
<dbReference type="PIRSF" id="PIRSF015626">
    <property type="entry name" value="FdhD"/>
    <property type="match status" value="1"/>
</dbReference>
<dbReference type="EMBL" id="JBDPZD010000003">
    <property type="protein sequence ID" value="MEO3692125.1"/>
    <property type="molecule type" value="Genomic_DNA"/>
</dbReference>
<dbReference type="NCBIfam" id="TIGR00129">
    <property type="entry name" value="fdhD_narQ"/>
    <property type="match status" value="1"/>
</dbReference>
<evidence type="ECO:0000313" key="4">
    <source>
        <dbReference type="EMBL" id="MEO3692125.1"/>
    </source>
</evidence>
<dbReference type="SUPFAM" id="SSF53927">
    <property type="entry name" value="Cytidine deaminase-like"/>
    <property type="match status" value="1"/>
</dbReference>
<sequence length="269" mass="28277">MARPYHPGAHPFTAPVHPDRPALLTVQPFDSPTEEVAVELPVALAINEVSQAVMLATPTDVEDFAVGLALAEGWLQGVDELLDLEIEPAEQGLVVQMRVTAQAEQRVRQRRRTLAGRTGCGICGVESLAALADLEMPSVQPLQLDAATLSLGMQALQQAQVLNARCGGLHAAACIEATGQLLIAREDVGRHNALDKVIGALARQGRHGAGLAFVVSSRASVELVQKVARAGGGLLACVSAPSSLAIATARRAGLPLWAFVREGRATRYA</sequence>
<keyword evidence="2 3" id="KW-0501">Molybdenum cofactor biosynthesis</keyword>
<accession>A0ABV0G325</accession>
<keyword evidence="5" id="KW-1185">Reference proteome</keyword>
<comment type="caution">
    <text evidence="4">The sequence shown here is derived from an EMBL/GenBank/DDBJ whole genome shotgun (WGS) entry which is preliminary data.</text>
</comment>
<dbReference type="InterPro" id="IPR003786">
    <property type="entry name" value="FdhD"/>
</dbReference>
<evidence type="ECO:0000256" key="2">
    <source>
        <dbReference type="ARBA" id="ARBA00023150"/>
    </source>
</evidence>
<organism evidence="4 5">
    <name type="scientific">Roseateles paludis</name>
    <dbReference type="NCBI Taxonomy" id="3145238"/>
    <lineage>
        <taxon>Bacteria</taxon>
        <taxon>Pseudomonadati</taxon>
        <taxon>Pseudomonadota</taxon>
        <taxon>Betaproteobacteria</taxon>
        <taxon>Burkholderiales</taxon>
        <taxon>Sphaerotilaceae</taxon>
        <taxon>Roseateles</taxon>
    </lineage>
</organism>
<dbReference type="Pfam" id="PF02634">
    <property type="entry name" value="FdhD-NarQ"/>
    <property type="match status" value="1"/>
</dbReference>
<evidence type="ECO:0000256" key="3">
    <source>
        <dbReference type="HAMAP-Rule" id="MF_00187"/>
    </source>
</evidence>
<feature type="binding site" evidence="3">
    <location>
        <begin position="259"/>
        <end position="264"/>
    </location>
    <ligand>
        <name>Mo-bis(molybdopterin guanine dinucleotide)</name>
        <dbReference type="ChEBI" id="CHEBI:60539"/>
    </ligand>
</feature>
<dbReference type="HAMAP" id="MF_00187">
    <property type="entry name" value="FdhD"/>
    <property type="match status" value="1"/>
</dbReference>
<reference evidence="4 5" key="1">
    <citation type="submission" date="2024-05" db="EMBL/GenBank/DDBJ databases">
        <title>Roseateles sp. DJS-2-20 16S ribosomal RNA gene Genome sequencing and assembly.</title>
        <authorList>
            <person name="Woo H."/>
        </authorList>
    </citation>
    <scope>NUCLEOTIDE SEQUENCE [LARGE SCALE GENOMIC DNA]</scope>
    <source>
        <strain evidence="4 5">DJS-2-20</strain>
    </source>
</reference>
<dbReference type="RefSeq" id="WP_347704951.1">
    <property type="nucleotide sequence ID" value="NZ_JBDPZD010000003.1"/>
</dbReference>
<gene>
    <name evidence="3 4" type="primary">fdhD</name>
    <name evidence="4" type="ORF">ABDJ85_11645</name>
</gene>
<dbReference type="Gene3D" id="3.40.140.10">
    <property type="entry name" value="Cytidine Deaminase, domain 2"/>
    <property type="match status" value="1"/>
</dbReference>
<evidence type="ECO:0000256" key="1">
    <source>
        <dbReference type="ARBA" id="ARBA00022490"/>
    </source>
</evidence>
<feature type="active site" description="Cysteine persulfide intermediate" evidence="3">
    <location>
        <position position="120"/>
    </location>
</feature>
<comment type="subcellular location">
    <subcellularLocation>
        <location evidence="3">Cytoplasm</location>
    </subcellularLocation>
</comment>
<evidence type="ECO:0000313" key="5">
    <source>
        <dbReference type="Proteomes" id="UP001495147"/>
    </source>
</evidence>